<dbReference type="InterPro" id="IPR001077">
    <property type="entry name" value="COMT_C"/>
</dbReference>
<comment type="caution">
    <text evidence="5">The sequence shown here is derived from an EMBL/GenBank/DDBJ whole genome shotgun (WGS) entry which is preliminary data.</text>
</comment>
<evidence type="ECO:0000256" key="3">
    <source>
        <dbReference type="ARBA" id="ARBA00022691"/>
    </source>
</evidence>
<dbReference type="SUPFAM" id="SSF46785">
    <property type="entry name" value="Winged helix' DNA-binding domain"/>
    <property type="match status" value="1"/>
</dbReference>
<organism evidence="5 6">
    <name type="scientific">Rhodohalobacter sulfatireducens</name>
    <dbReference type="NCBI Taxonomy" id="2911366"/>
    <lineage>
        <taxon>Bacteria</taxon>
        <taxon>Pseudomonadati</taxon>
        <taxon>Balneolota</taxon>
        <taxon>Balneolia</taxon>
        <taxon>Balneolales</taxon>
        <taxon>Balneolaceae</taxon>
        <taxon>Rhodohalobacter</taxon>
    </lineage>
</organism>
<dbReference type="RefSeq" id="WP_237852454.1">
    <property type="nucleotide sequence ID" value="NZ_JAKLWS010000003.1"/>
</dbReference>
<keyword evidence="3" id="KW-0949">S-adenosyl-L-methionine</keyword>
<dbReference type="InterPro" id="IPR029063">
    <property type="entry name" value="SAM-dependent_MTases_sf"/>
</dbReference>
<name>A0ABS9K9T3_9BACT</name>
<evidence type="ECO:0000259" key="4">
    <source>
        <dbReference type="Pfam" id="PF00891"/>
    </source>
</evidence>
<dbReference type="InterPro" id="IPR036390">
    <property type="entry name" value="WH_DNA-bd_sf"/>
</dbReference>
<proteinExistence type="predicted"/>
<evidence type="ECO:0000256" key="1">
    <source>
        <dbReference type="ARBA" id="ARBA00022603"/>
    </source>
</evidence>
<feature type="domain" description="O-methyltransferase C-terminal" evidence="4">
    <location>
        <begin position="118"/>
        <end position="327"/>
    </location>
</feature>
<dbReference type="SUPFAM" id="SSF53335">
    <property type="entry name" value="S-adenosyl-L-methionine-dependent methyltransferases"/>
    <property type="match status" value="1"/>
</dbReference>
<dbReference type="PIRSF" id="PIRSF005739">
    <property type="entry name" value="O-mtase"/>
    <property type="match status" value="1"/>
</dbReference>
<evidence type="ECO:0000256" key="2">
    <source>
        <dbReference type="ARBA" id="ARBA00022679"/>
    </source>
</evidence>
<gene>
    <name evidence="5" type="ORF">L6773_03465</name>
</gene>
<dbReference type="EMBL" id="JAKLWS010000003">
    <property type="protein sequence ID" value="MCG2587610.1"/>
    <property type="molecule type" value="Genomic_DNA"/>
</dbReference>
<dbReference type="InterPro" id="IPR036388">
    <property type="entry name" value="WH-like_DNA-bd_sf"/>
</dbReference>
<keyword evidence="6" id="KW-1185">Reference proteome</keyword>
<dbReference type="InterPro" id="IPR016461">
    <property type="entry name" value="COMT-like"/>
</dbReference>
<dbReference type="PANTHER" id="PTHR11746">
    <property type="entry name" value="O-METHYLTRANSFERASE"/>
    <property type="match status" value="1"/>
</dbReference>
<dbReference type="Proteomes" id="UP001165366">
    <property type="component" value="Unassembled WGS sequence"/>
</dbReference>
<evidence type="ECO:0000313" key="5">
    <source>
        <dbReference type="EMBL" id="MCG2587610.1"/>
    </source>
</evidence>
<evidence type="ECO:0000313" key="6">
    <source>
        <dbReference type="Proteomes" id="UP001165366"/>
    </source>
</evidence>
<dbReference type="Gene3D" id="1.10.10.10">
    <property type="entry name" value="Winged helix-like DNA-binding domain superfamily/Winged helix DNA-binding domain"/>
    <property type="match status" value="1"/>
</dbReference>
<reference evidence="5" key="1">
    <citation type="submission" date="2022-01" db="EMBL/GenBank/DDBJ databases">
        <authorList>
            <person name="Wang Y."/>
        </authorList>
    </citation>
    <scope>NUCLEOTIDE SEQUENCE</scope>
    <source>
        <strain evidence="5">WB101</strain>
    </source>
</reference>
<sequence>MEITEHQPDPSHIMKIGMGFFTSKVLLTAVNEGLFTHLVHKPQSINDIKKRMNWNCTDRHAMDFLDTLHSLGFLNREGVGLDSIYSNSLESNVFLDEDKNSYIGGMLKMANNRLFRFWADLDLAIKTGEAQNESKHGDDIFEAIYSDHGRLKEFINAMTGVQMGNFVGFANSFDFTEYKTLCDIGGSGATLSIQVALHQPHMSCTSLDLPPVEPIANENIQKFKVTDRVKAISGDFFVDDFPKADVIVMGNILHDWGMDKKQVLIKKAYDALPENGAFVVIENIIDNERNSNIFGMTMSLNMLIETQNGFDYTLSDFDHWTSKAGFSSVELLPLAGPSSAAIAYK</sequence>
<dbReference type="PROSITE" id="PS51683">
    <property type="entry name" value="SAM_OMT_II"/>
    <property type="match status" value="1"/>
</dbReference>
<accession>A0ABS9K9T3</accession>
<dbReference type="CDD" id="cd02440">
    <property type="entry name" value="AdoMet_MTases"/>
    <property type="match status" value="1"/>
</dbReference>
<protein>
    <submittedName>
        <fullName evidence="5">Acetylserotonin O-methyltransferase</fullName>
    </submittedName>
</protein>
<keyword evidence="1" id="KW-0489">Methyltransferase</keyword>
<dbReference type="Pfam" id="PF00891">
    <property type="entry name" value="Methyltransf_2"/>
    <property type="match status" value="1"/>
</dbReference>
<reference evidence="5" key="2">
    <citation type="submission" date="2024-05" db="EMBL/GenBank/DDBJ databases">
        <title>Rhodohalobacter halophilus gen. nov., sp. nov., a moderately halophilic member of the family Balneolaceae.</title>
        <authorList>
            <person name="Xia J."/>
        </authorList>
    </citation>
    <scope>NUCLEOTIDE SEQUENCE</scope>
    <source>
        <strain evidence="5">WB101</strain>
    </source>
</reference>
<dbReference type="Gene3D" id="3.40.50.150">
    <property type="entry name" value="Vaccinia Virus protein VP39"/>
    <property type="match status" value="1"/>
</dbReference>
<keyword evidence="2" id="KW-0808">Transferase</keyword>